<dbReference type="InterPro" id="IPR001958">
    <property type="entry name" value="Tet-R_TetA/multi-R_MdtG-like"/>
</dbReference>
<evidence type="ECO:0000313" key="11">
    <source>
        <dbReference type="Proteomes" id="UP001163046"/>
    </source>
</evidence>
<feature type="transmembrane region" description="Helical" evidence="8">
    <location>
        <begin position="195"/>
        <end position="214"/>
    </location>
</feature>
<name>A0A9X0CMV0_9CNID</name>
<dbReference type="InterPro" id="IPR036259">
    <property type="entry name" value="MFS_trans_sf"/>
</dbReference>
<evidence type="ECO:0000259" key="9">
    <source>
        <dbReference type="PROSITE" id="PS50850"/>
    </source>
</evidence>
<evidence type="ECO:0000256" key="5">
    <source>
        <dbReference type="ARBA" id="ARBA00023136"/>
    </source>
</evidence>
<feature type="transmembrane region" description="Helical" evidence="8">
    <location>
        <begin position="345"/>
        <end position="365"/>
    </location>
</feature>
<feature type="domain" description="Major facilitator superfamily (MFS) profile" evidence="9">
    <location>
        <begin position="42"/>
        <end position="435"/>
    </location>
</feature>
<dbReference type="EMBL" id="MU827308">
    <property type="protein sequence ID" value="KAJ7361749.1"/>
    <property type="molecule type" value="Genomic_DNA"/>
</dbReference>
<keyword evidence="11" id="KW-1185">Reference proteome</keyword>
<comment type="subcellular location">
    <subcellularLocation>
        <location evidence="1">Apical cell membrane</location>
        <topology evidence="1">Multi-pass membrane protein</topology>
    </subcellularLocation>
</comment>
<dbReference type="PRINTS" id="PR01035">
    <property type="entry name" value="TCRTETA"/>
</dbReference>
<feature type="transmembrane region" description="Helical" evidence="8">
    <location>
        <begin position="109"/>
        <end position="134"/>
    </location>
</feature>
<evidence type="ECO:0000256" key="4">
    <source>
        <dbReference type="ARBA" id="ARBA00022989"/>
    </source>
</evidence>
<dbReference type="GO" id="GO:0022857">
    <property type="term" value="F:transmembrane transporter activity"/>
    <property type="evidence" value="ECO:0007669"/>
    <property type="project" value="InterPro"/>
</dbReference>
<comment type="caution">
    <text evidence="10">The sequence shown here is derived from an EMBL/GenBank/DDBJ whole genome shotgun (WGS) entry which is preliminary data.</text>
</comment>
<evidence type="ECO:0000256" key="3">
    <source>
        <dbReference type="ARBA" id="ARBA00022692"/>
    </source>
</evidence>
<keyword evidence="4 8" id="KW-1133">Transmembrane helix</keyword>
<dbReference type="Gene3D" id="1.20.1250.20">
    <property type="entry name" value="MFS general substrate transporter like domains"/>
    <property type="match status" value="1"/>
</dbReference>
<keyword evidence="5 8" id="KW-0472">Membrane</keyword>
<sequence length="436" mass="47199">MSLDSEVRKRSDMTEELGSDQDRIMMSSKTTTTSFMQNRKWLLMNTHLNAVMYSSCFWVQIGVLPYLSKKLGADPVVFGYLQTTFAVVQLCGGPIFGRFGDVFGSRAALVLSFAAAAMSYSILGLASTVSMLFLSRLPSVFMHAMQGSQMVVTDISDKEGRADALGKLGVSYGIGMVIGPFIGGLITKKYGEQSAAFFAASFSVLSIIIALLFIPSNTKSLSKEEKSADKPQTDSKEQPGSVFSVKMILELLKIPTVFYLITIKIITGIPFGIFQSMFALVSMEFFKLEPQHNGFVMSYVGGLSILVQGLVVGVLSRRFSEAVLLRSAVCVIALAYALLYMVTDIYQFCVVIIPMVLGGTTLNVITTSAMTKSVVIKNTGAVLGLSMATNSLIRTVSPTVGSIMYKNYGWPSFGLLGLVVNAAVALFLFVHGKDTF</sequence>
<dbReference type="PROSITE" id="PS50850">
    <property type="entry name" value="MFS"/>
    <property type="match status" value="1"/>
</dbReference>
<evidence type="ECO:0000256" key="6">
    <source>
        <dbReference type="ARBA" id="ARBA00078639"/>
    </source>
</evidence>
<comment type="function">
    <text evidence="7">May act as a transporter of organic cations based on a proton efflux antiport mechanism. May play a role in the transport of chloroquine and quinidine-related compounds in kidney. Plays a role in the regulation of lipid metabolism.</text>
</comment>
<keyword evidence="2" id="KW-1003">Cell membrane</keyword>
<feature type="transmembrane region" description="Helical" evidence="8">
    <location>
        <begin position="413"/>
        <end position="430"/>
    </location>
</feature>
<keyword evidence="3 8" id="KW-0812">Transmembrane</keyword>
<reference evidence="10" key="1">
    <citation type="submission" date="2023-01" db="EMBL/GenBank/DDBJ databases">
        <title>Genome assembly of the deep-sea coral Lophelia pertusa.</title>
        <authorList>
            <person name="Herrera S."/>
            <person name="Cordes E."/>
        </authorList>
    </citation>
    <scope>NUCLEOTIDE SEQUENCE</scope>
    <source>
        <strain evidence="10">USNM1676648</strain>
        <tissue evidence="10">Polyp</tissue>
    </source>
</reference>
<dbReference type="FunFam" id="1.20.1250.20:FF:000297">
    <property type="entry name" value="Solute carrier family 22 member 18"/>
    <property type="match status" value="1"/>
</dbReference>
<dbReference type="Pfam" id="PF07690">
    <property type="entry name" value="MFS_1"/>
    <property type="match status" value="1"/>
</dbReference>
<feature type="transmembrane region" description="Helical" evidence="8">
    <location>
        <begin position="322"/>
        <end position="339"/>
    </location>
</feature>
<dbReference type="InterPro" id="IPR020846">
    <property type="entry name" value="MFS_dom"/>
</dbReference>
<evidence type="ECO:0000256" key="8">
    <source>
        <dbReference type="SAM" id="Phobius"/>
    </source>
</evidence>
<evidence type="ECO:0000313" key="10">
    <source>
        <dbReference type="EMBL" id="KAJ7361749.1"/>
    </source>
</evidence>
<dbReference type="GO" id="GO:0016324">
    <property type="term" value="C:apical plasma membrane"/>
    <property type="evidence" value="ECO:0007669"/>
    <property type="project" value="UniProtKB-SubCell"/>
</dbReference>
<feature type="transmembrane region" description="Helical" evidence="8">
    <location>
        <begin position="295"/>
        <end position="315"/>
    </location>
</feature>
<proteinExistence type="predicted"/>
<evidence type="ECO:0000256" key="7">
    <source>
        <dbReference type="ARBA" id="ARBA00093348"/>
    </source>
</evidence>
<accession>A0A9X0CMV0</accession>
<organism evidence="10 11">
    <name type="scientific">Desmophyllum pertusum</name>
    <dbReference type="NCBI Taxonomy" id="174260"/>
    <lineage>
        <taxon>Eukaryota</taxon>
        <taxon>Metazoa</taxon>
        <taxon>Cnidaria</taxon>
        <taxon>Anthozoa</taxon>
        <taxon>Hexacorallia</taxon>
        <taxon>Scleractinia</taxon>
        <taxon>Caryophylliina</taxon>
        <taxon>Caryophylliidae</taxon>
        <taxon>Desmophyllum</taxon>
    </lineage>
</organism>
<evidence type="ECO:0000256" key="1">
    <source>
        <dbReference type="ARBA" id="ARBA00004424"/>
    </source>
</evidence>
<gene>
    <name evidence="10" type="ORF">OS493_014389</name>
</gene>
<dbReference type="GO" id="GO:0005635">
    <property type="term" value="C:nuclear envelope"/>
    <property type="evidence" value="ECO:0007669"/>
    <property type="project" value="TreeGrafter"/>
</dbReference>
<dbReference type="PANTHER" id="PTHR24002">
    <property type="entry name" value="SOLUTE CARRIER FAMILY 22 MEMBER 18"/>
    <property type="match status" value="1"/>
</dbReference>
<dbReference type="InterPro" id="IPR011701">
    <property type="entry name" value="MFS"/>
</dbReference>
<feature type="transmembrane region" description="Helical" evidence="8">
    <location>
        <begin position="48"/>
        <end position="67"/>
    </location>
</feature>
<feature type="transmembrane region" description="Helical" evidence="8">
    <location>
        <begin position="79"/>
        <end position="97"/>
    </location>
</feature>
<dbReference type="CDD" id="cd17331">
    <property type="entry name" value="MFS_SLC22A18"/>
    <property type="match status" value="1"/>
</dbReference>
<dbReference type="OrthoDB" id="440553at2759"/>
<dbReference type="PANTHER" id="PTHR24002:SF3">
    <property type="entry name" value="SOLUTE CARRIER FAMILY 22 MEMBER 18"/>
    <property type="match status" value="1"/>
</dbReference>
<evidence type="ECO:0000256" key="2">
    <source>
        <dbReference type="ARBA" id="ARBA00022475"/>
    </source>
</evidence>
<dbReference type="AlphaFoldDB" id="A0A9X0CMV0"/>
<dbReference type="SUPFAM" id="SSF103473">
    <property type="entry name" value="MFS general substrate transporter"/>
    <property type="match status" value="1"/>
</dbReference>
<dbReference type="Proteomes" id="UP001163046">
    <property type="component" value="Unassembled WGS sequence"/>
</dbReference>
<feature type="transmembrane region" description="Helical" evidence="8">
    <location>
        <begin position="257"/>
        <end position="283"/>
    </location>
</feature>
<protein>
    <recommendedName>
        <fullName evidence="6">Organic cation transporter-like protein 2</fullName>
    </recommendedName>
</protein>
<feature type="transmembrane region" description="Helical" evidence="8">
    <location>
        <begin position="374"/>
        <end position="393"/>
    </location>
</feature>